<dbReference type="InterPro" id="IPR002508">
    <property type="entry name" value="MurNAc-LAA_cat"/>
</dbReference>
<feature type="non-terminal residue" evidence="3">
    <location>
        <position position="1"/>
    </location>
</feature>
<gene>
    <name evidence="3" type="ORF">A1A1_01318</name>
</gene>
<reference evidence="3 4" key="1">
    <citation type="journal article" date="2012" name="J. Bacteriol.">
        <title>Genome Sequence of the Antarctic Psychrophile Bacterium Planococcus antarcticus DSM 14505.</title>
        <authorList>
            <person name="Margolles A."/>
            <person name="Gueimonde M."/>
            <person name="Sanchez B."/>
        </authorList>
    </citation>
    <scope>NUCLEOTIDE SEQUENCE [LARGE SCALE GENOMIC DNA]</scope>
    <source>
        <strain evidence="3 4">DSM 14505</strain>
    </source>
</reference>
<dbReference type="CDD" id="cd02696">
    <property type="entry name" value="MurNAc-LAA"/>
    <property type="match status" value="1"/>
</dbReference>
<evidence type="ECO:0000256" key="1">
    <source>
        <dbReference type="ARBA" id="ARBA00022801"/>
    </source>
</evidence>
<dbReference type="InterPro" id="IPR036366">
    <property type="entry name" value="PGBDSf"/>
</dbReference>
<evidence type="ECO:0000259" key="2">
    <source>
        <dbReference type="SMART" id="SM00646"/>
    </source>
</evidence>
<dbReference type="SMART" id="SM00646">
    <property type="entry name" value="Ami_3"/>
    <property type="match status" value="1"/>
</dbReference>
<name>A0AA87IPI8_9BACL</name>
<feature type="domain" description="MurNAc-LAA" evidence="2">
    <location>
        <begin position="62"/>
        <end position="175"/>
    </location>
</feature>
<dbReference type="EMBL" id="AJYB01000005">
    <property type="protein sequence ID" value="EIM08329.1"/>
    <property type="molecule type" value="Genomic_DNA"/>
</dbReference>
<protein>
    <submittedName>
        <fullName evidence="3">N-acetylmuramoyl-L-alanine amidase</fullName>
    </submittedName>
</protein>
<accession>A0AA87IPI8</accession>
<evidence type="ECO:0000313" key="4">
    <source>
        <dbReference type="Proteomes" id="UP000004725"/>
    </source>
</evidence>
<organism evidence="3 4">
    <name type="scientific">Planococcus antarcticus DSM 14505</name>
    <dbReference type="NCBI Taxonomy" id="1185653"/>
    <lineage>
        <taxon>Bacteria</taxon>
        <taxon>Bacillati</taxon>
        <taxon>Bacillota</taxon>
        <taxon>Bacilli</taxon>
        <taxon>Bacillales</taxon>
        <taxon>Caryophanaceae</taxon>
        <taxon>Planococcus</taxon>
    </lineage>
</organism>
<evidence type="ECO:0000313" key="3">
    <source>
        <dbReference type="EMBL" id="EIM08329.1"/>
    </source>
</evidence>
<proteinExistence type="predicted"/>
<sequence>DAGHGGKNSTPGKRSPDGEYEWNFNNKVLLSFTKEIEKYENVKILRVDDASGKTDVPLKKRAADANHWGADIYLSFHHNANTGVWGTWTGTEIFVHPNSSARTHYIAHDIQRALVTAYKLNGRGVKDENFQVLRETNMPAILIEGGFMDSLIDIKKLRDDAVLSKVGIAVAQVIIKLEKLKKKKEPALNKADVIHPNTNSIDQNNNKEYIASFKILRFGDTGVEVKQLQTALNITNFKLREKVDGIFGPDTLQALKRFQSIHTPKEVDGIFGPKTRRALNSVINS</sequence>
<dbReference type="AlphaFoldDB" id="A0AA87IPI8"/>
<dbReference type="PANTHER" id="PTHR30404:SF0">
    <property type="entry name" value="N-ACETYLMURAMOYL-L-ALANINE AMIDASE AMIC"/>
    <property type="match status" value="1"/>
</dbReference>
<dbReference type="SUPFAM" id="SSF47090">
    <property type="entry name" value="PGBD-like"/>
    <property type="match status" value="1"/>
</dbReference>
<dbReference type="Gene3D" id="3.40.630.40">
    <property type="entry name" value="Zn-dependent exopeptidases"/>
    <property type="match status" value="1"/>
</dbReference>
<dbReference type="Gene3D" id="1.10.101.10">
    <property type="entry name" value="PGBD-like superfamily/PGBD"/>
    <property type="match status" value="1"/>
</dbReference>
<dbReference type="GO" id="GO:0008745">
    <property type="term" value="F:N-acetylmuramoyl-L-alanine amidase activity"/>
    <property type="evidence" value="ECO:0007669"/>
    <property type="project" value="InterPro"/>
</dbReference>
<dbReference type="RefSeq" id="WP_006828288.1">
    <property type="nucleotide sequence ID" value="NZ_AJYB01000005.1"/>
</dbReference>
<dbReference type="Proteomes" id="UP000004725">
    <property type="component" value="Unassembled WGS sequence"/>
</dbReference>
<dbReference type="PANTHER" id="PTHR30404">
    <property type="entry name" value="N-ACETYLMURAMOYL-L-ALANINE AMIDASE"/>
    <property type="match status" value="1"/>
</dbReference>
<dbReference type="InterPro" id="IPR036365">
    <property type="entry name" value="PGBD-like_sf"/>
</dbReference>
<keyword evidence="1" id="KW-0378">Hydrolase</keyword>
<dbReference type="GO" id="GO:0030288">
    <property type="term" value="C:outer membrane-bounded periplasmic space"/>
    <property type="evidence" value="ECO:0007669"/>
    <property type="project" value="TreeGrafter"/>
</dbReference>
<dbReference type="Pfam" id="PF01520">
    <property type="entry name" value="Amidase_3"/>
    <property type="match status" value="1"/>
</dbReference>
<dbReference type="InterPro" id="IPR050695">
    <property type="entry name" value="N-acetylmuramoyl_amidase_3"/>
</dbReference>
<dbReference type="Pfam" id="PF01471">
    <property type="entry name" value="PG_binding_1"/>
    <property type="match status" value="1"/>
</dbReference>
<comment type="caution">
    <text evidence="3">The sequence shown here is derived from an EMBL/GenBank/DDBJ whole genome shotgun (WGS) entry which is preliminary data.</text>
</comment>
<dbReference type="GO" id="GO:0009253">
    <property type="term" value="P:peptidoglycan catabolic process"/>
    <property type="evidence" value="ECO:0007669"/>
    <property type="project" value="InterPro"/>
</dbReference>
<dbReference type="InterPro" id="IPR002477">
    <property type="entry name" value="Peptidoglycan-bd-like"/>
</dbReference>
<dbReference type="SUPFAM" id="SSF53187">
    <property type="entry name" value="Zn-dependent exopeptidases"/>
    <property type="match status" value="1"/>
</dbReference>